<evidence type="ECO:0000259" key="4">
    <source>
        <dbReference type="Pfam" id="PF24547"/>
    </source>
</evidence>
<feature type="signal peptide" evidence="2">
    <location>
        <begin position="1"/>
        <end position="27"/>
    </location>
</feature>
<evidence type="ECO:0000313" key="6">
    <source>
        <dbReference type="Proteomes" id="UP000266376"/>
    </source>
</evidence>
<name>A0A395XMH8_9FIRM</name>
<dbReference type="Pfam" id="PF24547">
    <property type="entry name" value="DUF7601"/>
    <property type="match status" value="1"/>
</dbReference>
<dbReference type="Gene3D" id="2.60.40.1140">
    <property type="entry name" value="Collagen-binding surface protein Cna, B-type domain"/>
    <property type="match status" value="1"/>
</dbReference>
<evidence type="ECO:0000259" key="3">
    <source>
        <dbReference type="Pfam" id="PF12892"/>
    </source>
</evidence>
<gene>
    <name evidence="5" type="ORF">DWV67_09110</name>
</gene>
<comment type="caution">
    <text evidence="5">The sequence shown here is derived from an EMBL/GenBank/DDBJ whole genome shotgun (WGS) entry which is preliminary data.</text>
</comment>
<protein>
    <recommendedName>
        <fullName evidence="7">DUF5979 domain-containing protein</fullName>
    </recommendedName>
</protein>
<dbReference type="InterPro" id="IPR055382">
    <property type="entry name" value="DUF7601"/>
</dbReference>
<keyword evidence="1" id="KW-1133">Transmembrane helix</keyword>
<dbReference type="InterPro" id="IPR038174">
    <property type="entry name" value="Strep_pil_link_sf"/>
</dbReference>
<evidence type="ECO:0000256" key="1">
    <source>
        <dbReference type="SAM" id="Phobius"/>
    </source>
</evidence>
<feature type="domain" description="Streptococcal pilin isopeptide linkage" evidence="3">
    <location>
        <begin position="94"/>
        <end position="203"/>
    </location>
</feature>
<sequence length="357" mass="37920">MKKFTKKLVASMLSTAMLMGMSLTAFAANSQIQGISVNGYSGPGRQITNTWSVAENGLLNDSEIFDFALKYTGSDAIGTNASSTPTFNGNAMTQNNATKTAQITSAWKTKAAGGASSSETLSYDELFDGIRFTAPGLYHFMLSENPGHNPNIAYSDQSYLLDVQVVWETEDNGSQTGNLKVSGIATTSVATNQKSEGAGFENTEADAESLKITKTVSGSAANKNDEFTFTVIVNGIDGTYSTNKADVTVTNGEETTFTLKHGETFEIKNLPAGAAYTVNETDSKEYDTTNVSVNGGNAVESKSANGTINMDETNTVAYTNIDTVTPPTGVILHFVPVLLAFAAAFGGCLVFFRRKRI</sequence>
<dbReference type="InterPro" id="IPR022464">
    <property type="entry name" value="Strep_pil_isopept_link"/>
</dbReference>
<keyword evidence="1" id="KW-0472">Membrane</keyword>
<proteinExistence type="predicted"/>
<dbReference type="AlphaFoldDB" id="A0A395XMH8"/>
<dbReference type="EMBL" id="QSAJ01000020">
    <property type="protein sequence ID" value="RGW52725.1"/>
    <property type="molecule type" value="Genomic_DNA"/>
</dbReference>
<feature type="transmembrane region" description="Helical" evidence="1">
    <location>
        <begin position="330"/>
        <end position="352"/>
    </location>
</feature>
<evidence type="ECO:0000256" key="2">
    <source>
        <dbReference type="SAM" id="SignalP"/>
    </source>
</evidence>
<organism evidence="5 6">
    <name type="scientific">Dorea formicigenerans</name>
    <dbReference type="NCBI Taxonomy" id="39486"/>
    <lineage>
        <taxon>Bacteria</taxon>
        <taxon>Bacillati</taxon>
        <taxon>Bacillota</taxon>
        <taxon>Clostridia</taxon>
        <taxon>Lachnospirales</taxon>
        <taxon>Lachnospiraceae</taxon>
        <taxon>Dorea</taxon>
    </lineage>
</organism>
<dbReference type="Gene3D" id="2.60.40.3050">
    <property type="match status" value="1"/>
</dbReference>
<reference evidence="5 6" key="1">
    <citation type="submission" date="2018-08" db="EMBL/GenBank/DDBJ databases">
        <title>A genome reference for cultivated species of the human gut microbiota.</title>
        <authorList>
            <person name="Zou Y."/>
            <person name="Xue W."/>
            <person name="Luo G."/>
        </authorList>
    </citation>
    <scope>NUCLEOTIDE SEQUENCE [LARGE SCALE GENOMIC DNA]</scope>
    <source>
        <strain evidence="5 6">AF12-11</strain>
    </source>
</reference>
<accession>A0A395XMH8</accession>
<dbReference type="Pfam" id="PF12892">
    <property type="entry name" value="FctA"/>
    <property type="match status" value="1"/>
</dbReference>
<dbReference type="Proteomes" id="UP000266376">
    <property type="component" value="Unassembled WGS sequence"/>
</dbReference>
<keyword evidence="1" id="KW-0812">Transmembrane</keyword>
<evidence type="ECO:0000313" key="5">
    <source>
        <dbReference type="EMBL" id="RGW52725.1"/>
    </source>
</evidence>
<keyword evidence="2" id="KW-0732">Signal</keyword>
<feature type="domain" description="DUF7601" evidence="4">
    <location>
        <begin position="209"/>
        <end position="321"/>
    </location>
</feature>
<feature type="chain" id="PRO_5017228763" description="DUF5979 domain-containing protein" evidence="2">
    <location>
        <begin position="28"/>
        <end position="357"/>
    </location>
</feature>
<evidence type="ECO:0008006" key="7">
    <source>
        <dbReference type="Google" id="ProtNLM"/>
    </source>
</evidence>